<dbReference type="EMBL" id="VSSQ01000080">
    <property type="protein sequence ID" value="MPL74436.1"/>
    <property type="molecule type" value="Genomic_DNA"/>
</dbReference>
<feature type="domain" description="HTH luxR-type" evidence="2">
    <location>
        <begin position="4"/>
        <end position="68"/>
    </location>
</feature>
<protein>
    <recommendedName>
        <fullName evidence="2">HTH luxR-type domain-containing protein</fullName>
    </recommendedName>
</protein>
<dbReference type="InterPro" id="IPR036388">
    <property type="entry name" value="WH-like_DNA-bd_sf"/>
</dbReference>
<reference evidence="4" key="1">
    <citation type="submission" date="2019-08" db="EMBL/GenBank/DDBJ databases">
        <authorList>
            <person name="Kucharzyk K."/>
            <person name="Murdoch R.W."/>
            <person name="Higgins S."/>
            <person name="Loffler F."/>
        </authorList>
    </citation>
    <scope>NUCLEOTIDE SEQUENCE</scope>
</reference>
<dbReference type="Gene3D" id="1.10.10.10">
    <property type="entry name" value="Winged helix-like DNA-binding domain superfamily/Winged helix DNA-binding domain"/>
    <property type="match status" value="1"/>
</dbReference>
<dbReference type="SMART" id="SM00421">
    <property type="entry name" value="HTH_LUXR"/>
    <property type="match status" value="1"/>
</dbReference>
<evidence type="ECO:0000256" key="1">
    <source>
        <dbReference type="SAM" id="Phobius"/>
    </source>
</evidence>
<sequence>MNTTVKLTKREEQIAELLAWGAAKKEVPDLLPVKPGRGPIAIRTVENIIRNIYEKLGIQKVNELSAWYFVTHFSVPASLNPLKKRIISILLLLIIIPSEVANLGYFLRPSSSARIIKVARIRARRKEESTFEII</sequence>
<accession>A0A644U684</accession>
<dbReference type="GO" id="GO:0003677">
    <property type="term" value="F:DNA binding"/>
    <property type="evidence" value="ECO:0007669"/>
    <property type="project" value="InterPro"/>
</dbReference>
<feature type="transmembrane region" description="Helical" evidence="1">
    <location>
        <begin position="86"/>
        <end position="107"/>
    </location>
</feature>
<keyword evidence="1" id="KW-0472">Membrane</keyword>
<evidence type="ECO:0000313" key="3">
    <source>
        <dbReference type="EMBL" id="MPL74375.1"/>
    </source>
</evidence>
<dbReference type="InterPro" id="IPR016032">
    <property type="entry name" value="Sig_transdc_resp-reg_C-effctor"/>
</dbReference>
<gene>
    <name evidence="3" type="ORF">SDC9_20186</name>
    <name evidence="4" type="ORF">SDC9_20247</name>
</gene>
<comment type="caution">
    <text evidence="4">The sequence shown here is derived from an EMBL/GenBank/DDBJ whole genome shotgun (WGS) entry which is preliminary data.</text>
</comment>
<keyword evidence="1" id="KW-0812">Transmembrane</keyword>
<proteinExistence type="predicted"/>
<organism evidence="4">
    <name type="scientific">bioreactor metagenome</name>
    <dbReference type="NCBI Taxonomy" id="1076179"/>
    <lineage>
        <taxon>unclassified sequences</taxon>
        <taxon>metagenomes</taxon>
        <taxon>ecological metagenomes</taxon>
    </lineage>
</organism>
<dbReference type="EMBL" id="VSSQ01000080">
    <property type="protein sequence ID" value="MPL74375.1"/>
    <property type="molecule type" value="Genomic_DNA"/>
</dbReference>
<keyword evidence="1" id="KW-1133">Transmembrane helix</keyword>
<name>A0A644U684_9ZZZZ</name>
<dbReference type="SUPFAM" id="SSF46894">
    <property type="entry name" value="C-terminal effector domain of the bipartite response regulators"/>
    <property type="match status" value="1"/>
</dbReference>
<evidence type="ECO:0000259" key="2">
    <source>
        <dbReference type="SMART" id="SM00421"/>
    </source>
</evidence>
<dbReference type="AlphaFoldDB" id="A0A644U684"/>
<dbReference type="GO" id="GO:0006355">
    <property type="term" value="P:regulation of DNA-templated transcription"/>
    <property type="evidence" value="ECO:0007669"/>
    <property type="project" value="InterPro"/>
</dbReference>
<evidence type="ECO:0000313" key="4">
    <source>
        <dbReference type="EMBL" id="MPL74436.1"/>
    </source>
</evidence>
<dbReference type="InterPro" id="IPR000792">
    <property type="entry name" value="Tscrpt_reg_LuxR_C"/>
</dbReference>